<protein>
    <submittedName>
        <fullName evidence="4">Iron ABC transporter</fullName>
    </submittedName>
</protein>
<keyword evidence="1 3" id="KW-0732">Signal</keyword>
<evidence type="ECO:0000313" key="5">
    <source>
        <dbReference type="Proteomes" id="UP000321717"/>
    </source>
</evidence>
<dbReference type="InterPro" id="IPR006059">
    <property type="entry name" value="SBP"/>
</dbReference>
<dbReference type="RefSeq" id="WP_147179590.1">
    <property type="nucleotide sequence ID" value="NZ_BJZP01000006.1"/>
</dbReference>
<organism evidence="4 5">
    <name type="scientific">Ciceribacter naphthalenivorans</name>
    <dbReference type="NCBI Taxonomy" id="1118451"/>
    <lineage>
        <taxon>Bacteria</taxon>
        <taxon>Pseudomonadati</taxon>
        <taxon>Pseudomonadota</taxon>
        <taxon>Alphaproteobacteria</taxon>
        <taxon>Hyphomicrobiales</taxon>
        <taxon>Rhizobiaceae</taxon>
        <taxon>Ciceribacter</taxon>
    </lineage>
</organism>
<proteinExistence type="predicted"/>
<gene>
    <name evidence="4" type="ORF">RNA01_17630</name>
</gene>
<evidence type="ECO:0000256" key="3">
    <source>
        <dbReference type="SAM" id="SignalP"/>
    </source>
</evidence>
<dbReference type="EMBL" id="BJZP01000006">
    <property type="protein sequence ID" value="GEO84831.1"/>
    <property type="molecule type" value="Genomic_DNA"/>
</dbReference>
<sequence>MIGKAALCLASFFVAWLIGSIATPAMDMDFPASSTPQDVLTIASVTDLDAIRPMIEGFQRRHPSITVRYHESESPSLDKATAEACREGVFLADVVISSSVAKQVGLVNDGCARPVETSLVARLPAWAKWRQELIGLTAEPAVIVYNKAAFAAEKVPADRFELVDLLRKSTRFMDRIGTYDIASSGVGYFFAFEDAVQATTWGRLIEVFGRNRVKFYCCSADILDRVADGSLYIGYNILGSYALARADADPRIGVIFPSDYTLVMTRTAFISKEARAVAAANLFLEFVLSPEGTRILEQQMRFYSPIDGIAKLAELSPGEDNTIRPIALTPALIVALDKEKRRLFLEQWDKSVFIPSP</sequence>
<dbReference type="Gene3D" id="3.40.190.10">
    <property type="entry name" value="Periplasmic binding protein-like II"/>
    <property type="match status" value="2"/>
</dbReference>
<dbReference type="Pfam" id="PF13416">
    <property type="entry name" value="SBP_bac_8"/>
    <property type="match status" value="1"/>
</dbReference>
<dbReference type="GO" id="GO:0030288">
    <property type="term" value="C:outer membrane-bounded periplasmic space"/>
    <property type="evidence" value="ECO:0007669"/>
    <property type="project" value="TreeGrafter"/>
</dbReference>
<accession>A0A512HHA4</accession>
<evidence type="ECO:0000256" key="1">
    <source>
        <dbReference type="ARBA" id="ARBA00022729"/>
    </source>
</evidence>
<dbReference type="OrthoDB" id="8673316at2"/>
<dbReference type="PANTHER" id="PTHR30006:SF25">
    <property type="entry name" value="PHOSPHOGLYCERATE TRANSPORT REGULATORY PROTEIN PGTC"/>
    <property type="match status" value="1"/>
</dbReference>
<keyword evidence="2" id="KW-0574">Periplasm</keyword>
<dbReference type="Proteomes" id="UP000321717">
    <property type="component" value="Unassembled WGS sequence"/>
</dbReference>
<feature type="chain" id="PRO_5021739806" evidence="3">
    <location>
        <begin position="26"/>
        <end position="357"/>
    </location>
</feature>
<dbReference type="SUPFAM" id="SSF53850">
    <property type="entry name" value="Periplasmic binding protein-like II"/>
    <property type="match status" value="1"/>
</dbReference>
<comment type="caution">
    <text evidence="4">The sequence shown here is derived from an EMBL/GenBank/DDBJ whole genome shotgun (WGS) entry which is preliminary data.</text>
</comment>
<name>A0A512HHA4_9HYPH</name>
<dbReference type="PANTHER" id="PTHR30006">
    <property type="entry name" value="THIAMINE-BINDING PERIPLASMIC PROTEIN-RELATED"/>
    <property type="match status" value="1"/>
</dbReference>
<keyword evidence="5" id="KW-1185">Reference proteome</keyword>
<reference evidence="4 5" key="1">
    <citation type="submission" date="2019-07" db="EMBL/GenBank/DDBJ databases">
        <title>Whole genome shotgun sequence of Rhizobium naphthalenivorans NBRC 107585.</title>
        <authorList>
            <person name="Hosoyama A."/>
            <person name="Uohara A."/>
            <person name="Ohji S."/>
            <person name="Ichikawa N."/>
        </authorList>
    </citation>
    <scope>NUCLEOTIDE SEQUENCE [LARGE SCALE GENOMIC DNA]</scope>
    <source>
        <strain evidence="4 5">NBRC 107585</strain>
    </source>
</reference>
<evidence type="ECO:0000256" key="2">
    <source>
        <dbReference type="ARBA" id="ARBA00022764"/>
    </source>
</evidence>
<dbReference type="AlphaFoldDB" id="A0A512HHA4"/>
<evidence type="ECO:0000313" key="4">
    <source>
        <dbReference type="EMBL" id="GEO84831.1"/>
    </source>
</evidence>
<feature type="signal peptide" evidence="3">
    <location>
        <begin position="1"/>
        <end position="25"/>
    </location>
</feature>